<accession>A0A1E7JIJ5</accession>
<dbReference type="Gene3D" id="3.40.630.30">
    <property type="match status" value="1"/>
</dbReference>
<protein>
    <submittedName>
        <fullName evidence="4">MarR family transcriptional regulator</fullName>
    </submittedName>
</protein>
<evidence type="ECO:0000313" key="4">
    <source>
        <dbReference type="EMBL" id="OEU86281.1"/>
    </source>
</evidence>
<proteinExistence type="predicted"/>
<evidence type="ECO:0000259" key="3">
    <source>
        <dbReference type="PROSITE" id="PS51186"/>
    </source>
</evidence>
<dbReference type="SMART" id="SM00347">
    <property type="entry name" value="HTH_MARR"/>
    <property type="match status" value="1"/>
</dbReference>
<dbReference type="InterPro" id="IPR050769">
    <property type="entry name" value="NAT_camello-type"/>
</dbReference>
<feature type="domain" description="HTH marR-type" evidence="2">
    <location>
        <begin position="1"/>
        <end position="130"/>
    </location>
</feature>
<dbReference type="InterPro" id="IPR000835">
    <property type="entry name" value="HTH_MarR-typ"/>
</dbReference>
<dbReference type="AlphaFoldDB" id="A0A1E7JIJ5"/>
<dbReference type="PANTHER" id="PTHR13947">
    <property type="entry name" value="GNAT FAMILY N-ACETYLTRANSFERASE"/>
    <property type="match status" value="1"/>
</dbReference>
<dbReference type="PRINTS" id="PR00598">
    <property type="entry name" value="HTHMARR"/>
</dbReference>
<dbReference type="Pfam" id="PF12802">
    <property type="entry name" value="MarR_2"/>
    <property type="match status" value="1"/>
</dbReference>
<dbReference type="RefSeq" id="WP_070011432.1">
    <property type="nucleotide sequence ID" value="NZ_LJGS01000039.1"/>
</dbReference>
<dbReference type="SUPFAM" id="SSF46785">
    <property type="entry name" value="Winged helix' DNA-binding domain"/>
    <property type="match status" value="1"/>
</dbReference>
<dbReference type="EMBL" id="LJGT01000041">
    <property type="protein sequence ID" value="OEU86281.1"/>
    <property type="molecule type" value="Genomic_DNA"/>
</dbReference>
<dbReference type="PATRIC" id="fig|933944.5.peg.4691"/>
<dbReference type="SUPFAM" id="SSF55729">
    <property type="entry name" value="Acyl-CoA N-acyltransferases (Nat)"/>
    <property type="match status" value="1"/>
</dbReference>
<dbReference type="OrthoDB" id="273614at2"/>
<dbReference type="InterPro" id="IPR036388">
    <property type="entry name" value="WH-like_DNA-bd_sf"/>
</dbReference>
<dbReference type="Pfam" id="PF00583">
    <property type="entry name" value="Acetyltransf_1"/>
    <property type="match status" value="1"/>
</dbReference>
<dbReference type="PROSITE" id="PS51186">
    <property type="entry name" value="GNAT"/>
    <property type="match status" value="1"/>
</dbReference>
<dbReference type="STRING" id="933944.AN215_23395"/>
<dbReference type="InterPro" id="IPR000182">
    <property type="entry name" value="GNAT_dom"/>
</dbReference>
<dbReference type="InterPro" id="IPR036390">
    <property type="entry name" value="WH_DNA-bd_sf"/>
</dbReference>
<dbReference type="GO" id="GO:0008080">
    <property type="term" value="F:N-acetyltransferase activity"/>
    <property type="evidence" value="ECO:0007669"/>
    <property type="project" value="InterPro"/>
</dbReference>
<evidence type="ECO:0000256" key="1">
    <source>
        <dbReference type="ARBA" id="ARBA00022679"/>
    </source>
</evidence>
<sequence>MREFNRFYTNLIGALDYSRHLHTPYTLTEARVLYELVHAARTDAADLRAELSVDAGQLSRMLARFEKRGLVTRRTSERDARRVKVELTAEGREAARLLEERSQSAVESMLDGMTEAERELLAQSLTTARGILAGAAARDGGATREGGAARVRVRAPVPGDMGWIIERNASVYAAEFGWDATYEALVARIVAEFAGGHDPAREAAWIAELDGRRAGCVMCVRDDARDAQDAQDTARLRLLLVDPSARGHGLGDRLVGECVAFARAAGYRELVLWTNDVLAAARRIYQRAGFELVGEARHHSFGHDLTGQDWRLKL</sequence>
<evidence type="ECO:0000259" key="2">
    <source>
        <dbReference type="PROSITE" id="PS50995"/>
    </source>
</evidence>
<evidence type="ECO:0000313" key="5">
    <source>
        <dbReference type="Proteomes" id="UP000176087"/>
    </source>
</evidence>
<dbReference type="Proteomes" id="UP000176087">
    <property type="component" value="Unassembled WGS sequence"/>
</dbReference>
<dbReference type="GO" id="GO:0003700">
    <property type="term" value="F:DNA-binding transcription factor activity"/>
    <property type="evidence" value="ECO:0007669"/>
    <property type="project" value="InterPro"/>
</dbReference>
<feature type="domain" description="N-acetyltransferase" evidence="3">
    <location>
        <begin position="151"/>
        <end position="314"/>
    </location>
</feature>
<dbReference type="InterPro" id="IPR016181">
    <property type="entry name" value="Acyl_CoA_acyltransferase"/>
</dbReference>
<keyword evidence="1" id="KW-0808">Transferase</keyword>
<organism evidence="4 5">
    <name type="scientific">Streptomyces abyssalis</name>
    <dbReference type="NCBI Taxonomy" id="933944"/>
    <lineage>
        <taxon>Bacteria</taxon>
        <taxon>Bacillati</taxon>
        <taxon>Actinomycetota</taxon>
        <taxon>Actinomycetes</taxon>
        <taxon>Kitasatosporales</taxon>
        <taxon>Streptomycetaceae</taxon>
        <taxon>Streptomyces</taxon>
    </lineage>
</organism>
<dbReference type="PROSITE" id="PS50995">
    <property type="entry name" value="HTH_MARR_2"/>
    <property type="match status" value="1"/>
</dbReference>
<reference evidence="4 5" key="1">
    <citation type="journal article" date="2016" name="Front. Microbiol.">
        <title>Comparative Genomics Analysis of Streptomyces Species Reveals Their Adaptation to the Marine Environment and Their Diversity at the Genomic Level.</title>
        <authorList>
            <person name="Tian X."/>
            <person name="Zhang Z."/>
            <person name="Yang T."/>
            <person name="Chen M."/>
            <person name="Li J."/>
            <person name="Chen F."/>
            <person name="Yang J."/>
            <person name="Li W."/>
            <person name="Zhang B."/>
            <person name="Zhang Z."/>
            <person name="Wu J."/>
            <person name="Zhang C."/>
            <person name="Long L."/>
            <person name="Xiao J."/>
        </authorList>
    </citation>
    <scope>NUCLEOTIDE SEQUENCE [LARGE SCALE GENOMIC DNA]</scope>
    <source>
        <strain evidence="4 5">SCSIO 10390</strain>
    </source>
</reference>
<keyword evidence="5" id="KW-1185">Reference proteome</keyword>
<dbReference type="PANTHER" id="PTHR13947:SF37">
    <property type="entry name" value="LD18367P"/>
    <property type="match status" value="1"/>
</dbReference>
<gene>
    <name evidence="4" type="ORF">AN215_23395</name>
</gene>
<dbReference type="Gene3D" id="1.10.10.10">
    <property type="entry name" value="Winged helix-like DNA-binding domain superfamily/Winged helix DNA-binding domain"/>
    <property type="match status" value="1"/>
</dbReference>
<name>A0A1E7JIJ5_9ACTN</name>
<comment type="caution">
    <text evidence="4">The sequence shown here is derived from an EMBL/GenBank/DDBJ whole genome shotgun (WGS) entry which is preliminary data.</text>
</comment>
<dbReference type="CDD" id="cd04301">
    <property type="entry name" value="NAT_SF"/>
    <property type="match status" value="1"/>
</dbReference>